<feature type="region of interest" description="Disordered" evidence="1">
    <location>
        <begin position="1"/>
        <end position="69"/>
    </location>
</feature>
<sequence>MQRRAQPAGQPVRVADEVRGLGSRPFRGHRPGDGCLARSSKRRRFLRWHQQQQRRPRRPSEAVGSGHPFAVLPHVDDQAVLRSRRRRDRDVKLYSPRCYLPNHRILN</sequence>
<protein>
    <submittedName>
        <fullName evidence="2">Uncharacterized protein</fullName>
    </submittedName>
</protein>
<organism evidence="2">
    <name type="scientific">Zea mays</name>
    <name type="common">Maize</name>
    <dbReference type="NCBI Taxonomy" id="4577"/>
    <lineage>
        <taxon>Eukaryota</taxon>
        <taxon>Viridiplantae</taxon>
        <taxon>Streptophyta</taxon>
        <taxon>Embryophyta</taxon>
        <taxon>Tracheophyta</taxon>
        <taxon>Spermatophyta</taxon>
        <taxon>Magnoliopsida</taxon>
        <taxon>Liliopsida</taxon>
        <taxon>Poales</taxon>
        <taxon>Poaceae</taxon>
        <taxon>PACMAD clade</taxon>
        <taxon>Panicoideae</taxon>
        <taxon>Andropogonodae</taxon>
        <taxon>Andropogoneae</taxon>
        <taxon>Tripsacinae</taxon>
        <taxon>Zea</taxon>
    </lineage>
</organism>
<accession>C0PI13</accession>
<evidence type="ECO:0000256" key="1">
    <source>
        <dbReference type="SAM" id="MobiDB-lite"/>
    </source>
</evidence>
<reference evidence="2" key="1">
    <citation type="journal article" date="2009" name="PLoS Genet.">
        <title>Sequencing, mapping, and analysis of 27,455 maize full-length cDNAs.</title>
        <authorList>
            <person name="Soderlund C."/>
            <person name="Descour A."/>
            <person name="Kudrna D."/>
            <person name="Bomhoff M."/>
            <person name="Boyd L."/>
            <person name="Currie J."/>
            <person name="Angelova A."/>
            <person name="Collura K."/>
            <person name="Wissotski M."/>
            <person name="Ashley E."/>
            <person name="Morrow D."/>
            <person name="Fernandes J."/>
            <person name="Walbot V."/>
            <person name="Yu Y."/>
        </authorList>
    </citation>
    <scope>NUCLEOTIDE SEQUENCE</scope>
    <source>
        <strain evidence="2">B73</strain>
    </source>
</reference>
<dbReference type="EMBL" id="BT067932">
    <property type="protein sequence ID" value="ACN34829.1"/>
    <property type="molecule type" value="mRNA"/>
</dbReference>
<proteinExistence type="evidence at transcript level"/>
<feature type="compositionally biased region" description="Basic residues" evidence="1">
    <location>
        <begin position="39"/>
        <end position="57"/>
    </location>
</feature>
<dbReference type="AlphaFoldDB" id="C0PI13"/>
<evidence type="ECO:0000313" key="2">
    <source>
        <dbReference type="EMBL" id="ACN34829.1"/>
    </source>
</evidence>
<name>C0PI13_MAIZE</name>